<dbReference type="RefSeq" id="WP_084291052.1">
    <property type="nucleotide sequence ID" value="NZ_FWYB01000012.1"/>
</dbReference>
<keyword evidence="2" id="KW-1185">Reference proteome</keyword>
<dbReference type="OrthoDB" id="648163at2"/>
<accession>A0A1W2EFS3</accession>
<dbReference type="STRING" id="475255.SAMN04488101_11235"/>
<name>A0A1W2EFS3_9SPHI</name>
<reference evidence="1 2" key="1">
    <citation type="submission" date="2017-04" db="EMBL/GenBank/DDBJ databases">
        <authorList>
            <person name="Afonso C.L."/>
            <person name="Miller P.J."/>
            <person name="Scott M.A."/>
            <person name="Spackman E."/>
            <person name="Goraichik I."/>
            <person name="Dimitrov K.M."/>
            <person name="Suarez D.L."/>
            <person name="Swayne D.E."/>
        </authorList>
    </citation>
    <scope>NUCLEOTIDE SEQUENCE [LARGE SCALE GENOMIC DNA]</scope>
    <source>
        <strain evidence="1 2">DSM 19625</strain>
    </source>
</reference>
<evidence type="ECO:0000313" key="2">
    <source>
        <dbReference type="Proteomes" id="UP000192678"/>
    </source>
</evidence>
<organism evidence="1 2">
    <name type="scientific">Pedobacter nyackensis</name>
    <dbReference type="NCBI Taxonomy" id="475255"/>
    <lineage>
        <taxon>Bacteria</taxon>
        <taxon>Pseudomonadati</taxon>
        <taxon>Bacteroidota</taxon>
        <taxon>Sphingobacteriia</taxon>
        <taxon>Sphingobacteriales</taxon>
        <taxon>Sphingobacteriaceae</taxon>
        <taxon>Pedobacter</taxon>
    </lineage>
</organism>
<dbReference type="EMBL" id="FWYB01000012">
    <property type="protein sequence ID" value="SMD08517.1"/>
    <property type="molecule type" value="Genomic_DNA"/>
</dbReference>
<dbReference type="InterPro" id="IPR046233">
    <property type="entry name" value="DUF6266"/>
</dbReference>
<evidence type="ECO:0000313" key="1">
    <source>
        <dbReference type="EMBL" id="SMD08517.1"/>
    </source>
</evidence>
<dbReference type="Pfam" id="PF19781">
    <property type="entry name" value="DUF6266"/>
    <property type="match status" value="1"/>
</dbReference>
<protein>
    <submittedName>
        <fullName evidence="1">Uncharacterized protein</fullName>
    </submittedName>
</protein>
<dbReference type="Proteomes" id="UP000192678">
    <property type="component" value="Unassembled WGS sequence"/>
</dbReference>
<proteinExistence type="predicted"/>
<gene>
    <name evidence="1" type="ORF">SAMN04488101_11235</name>
</gene>
<sequence length="213" mass="23755">MARIKNGLLGGISGNVGNVEGYVRCGVPMVRSKKRKSKVPPSLKQLFYRKGMSVVNKFINSMTRFVGMGFESVARGLPQTANNLAKSYQLLNALHGEYPDIKILYPAVRLTEGDIQLPNNPQALAEGNGIRFTWDYDPIENWDDRRAQAMVLIHAEETGKSYTILTGARFLEQTELIELSPGVKGKHLHAYLSFVSDDRKRVSNSIYLGNLVL</sequence>
<dbReference type="AlphaFoldDB" id="A0A1W2EFS3"/>